<evidence type="ECO:0000256" key="1">
    <source>
        <dbReference type="ARBA" id="ARBA00006432"/>
    </source>
</evidence>
<dbReference type="InterPro" id="IPR000873">
    <property type="entry name" value="AMP-dep_synth/lig_dom"/>
</dbReference>
<dbReference type="EMBL" id="UHIO01000001">
    <property type="protein sequence ID" value="SUP39656.1"/>
    <property type="molecule type" value="Genomic_DNA"/>
</dbReference>
<proteinExistence type="inferred from homology"/>
<protein>
    <submittedName>
        <fullName evidence="5">Triostin synthetase I</fullName>
        <ecNumber evidence="5">6.3.2.-</ecNumber>
    </submittedName>
</protein>
<dbReference type="GO" id="GO:0031956">
    <property type="term" value="F:medium-chain fatty acid-CoA ligase activity"/>
    <property type="evidence" value="ECO:0007669"/>
    <property type="project" value="TreeGrafter"/>
</dbReference>
<keyword evidence="2 5" id="KW-0436">Ligase</keyword>
<evidence type="ECO:0000256" key="2">
    <source>
        <dbReference type="ARBA" id="ARBA00022598"/>
    </source>
</evidence>
<dbReference type="GO" id="GO:0006631">
    <property type="term" value="P:fatty acid metabolic process"/>
    <property type="evidence" value="ECO:0007669"/>
    <property type="project" value="TreeGrafter"/>
</dbReference>
<dbReference type="Pfam" id="PF13193">
    <property type="entry name" value="AMP-binding_C"/>
    <property type="match status" value="1"/>
</dbReference>
<organism evidence="5 6">
    <name type="scientific">Veillonella criceti</name>
    <dbReference type="NCBI Taxonomy" id="103891"/>
    <lineage>
        <taxon>Bacteria</taxon>
        <taxon>Bacillati</taxon>
        <taxon>Bacillota</taxon>
        <taxon>Negativicutes</taxon>
        <taxon>Veillonellales</taxon>
        <taxon>Veillonellaceae</taxon>
        <taxon>Veillonella</taxon>
    </lineage>
</organism>
<dbReference type="SUPFAM" id="SSF56801">
    <property type="entry name" value="Acetyl-CoA synthetase-like"/>
    <property type="match status" value="1"/>
</dbReference>
<dbReference type="Pfam" id="PF00501">
    <property type="entry name" value="AMP-binding"/>
    <property type="match status" value="1"/>
</dbReference>
<keyword evidence="6" id="KW-1185">Reference proteome</keyword>
<feature type="domain" description="AMP-binding enzyme C-terminal" evidence="4">
    <location>
        <begin position="368"/>
        <end position="440"/>
    </location>
</feature>
<dbReference type="PANTHER" id="PTHR43201:SF5">
    <property type="entry name" value="MEDIUM-CHAIN ACYL-COA LIGASE ACSF2, MITOCHONDRIAL"/>
    <property type="match status" value="1"/>
</dbReference>
<dbReference type="OrthoDB" id="9757771at2"/>
<name>A0A380NGC9_9FIRM</name>
<dbReference type="InterPro" id="IPR045851">
    <property type="entry name" value="AMP-bd_C_sf"/>
</dbReference>
<dbReference type="AlphaFoldDB" id="A0A380NGC9"/>
<dbReference type="InterPro" id="IPR025110">
    <property type="entry name" value="AMP-bd_C"/>
</dbReference>
<feature type="domain" description="AMP-dependent synthetase/ligase" evidence="3">
    <location>
        <begin position="141"/>
        <end position="314"/>
    </location>
</feature>
<dbReference type="EC" id="6.3.2.-" evidence="5"/>
<dbReference type="Gene3D" id="3.40.50.12780">
    <property type="entry name" value="N-terminal domain of ligase-like"/>
    <property type="match status" value="1"/>
</dbReference>
<dbReference type="PANTHER" id="PTHR43201">
    <property type="entry name" value="ACYL-COA SYNTHETASE"/>
    <property type="match status" value="1"/>
</dbReference>
<sequence>MDELLQRLAIYSKQQGDKAAVIIDDVVYTYRDLWQSIHKVEMVNIRQSNTDNVQSVITDNITDTITGHIEVVCAETLMPSTMVIQTKQIWLQLTQWLQCLVEGRRPILCHPDLEPSRVALLEQTYLKGQTIPQGADFGVLSSGTTGLPKVLWRSLRSWTDFFSAQNQIFKVDEATVLFWQGSLSFTGNLNSLLSVLYEGGTAVTSQHMSPRTWMRLSEAWQVTHWYLLPTKLRLLVGVLQHPLQALRLIFTGSQTLDHKLLKQLQCTQPQIEFILYYGASELNYITYCTAAEWLAEPNTVGYPFPGVTVTLDDTGLIYVDTPFGIEEIELPYTVGDEGAWSETGRLCFKGRRSAMINRGGYKVSIPYLESTLLSIEGVVDGAVIGVPDELRGEQPIAFLVPDGERPLPDIVADMAMRFTSKDRPKSIVWLKHLPLTACSKVDTKQLRSIYETSLSKHDNNI</sequence>
<evidence type="ECO:0000259" key="4">
    <source>
        <dbReference type="Pfam" id="PF13193"/>
    </source>
</evidence>
<accession>A0A380NGC9</accession>
<evidence type="ECO:0000313" key="6">
    <source>
        <dbReference type="Proteomes" id="UP000255367"/>
    </source>
</evidence>
<comment type="similarity">
    <text evidence="1">Belongs to the ATP-dependent AMP-binding enzyme family.</text>
</comment>
<evidence type="ECO:0000313" key="5">
    <source>
        <dbReference type="EMBL" id="SUP39656.1"/>
    </source>
</evidence>
<dbReference type="Proteomes" id="UP000255367">
    <property type="component" value="Unassembled WGS sequence"/>
</dbReference>
<dbReference type="RefSeq" id="WP_115309388.1">
    <property type="nucleotide sequence ID" value="NZ_UHIO01000001.1"/>
</dbReference>
<dbReference type="Gene3D" id="3.30.300.30">
    <property type="match status" value="1"/>
</dbReference>
<dbReference type="InterPro" id="IPR042099">
    <property type="entry name" value="ANL_N_sf"/>
</dbReference>
<evidence type="ECO:0000259" key="3">
    <source>
        <dbReference type="Pfam" id="PF00501"/>
    </source>
</evidence>
<gene>
    <name evidence="5" type="primary">trsA</name>
    <name evidence="5" type="ORF">NCTC12020_00105</name>
</gene>
<reference evidence="5 6" key="1">
    <citation type="submission" date="2018-06" db="EMBL/GenBank/DDBJ databases">
        <authorList>
            <consortium name="Pathogen Informatics"/>
            <person name="Doyle S."/>
        </authorList>
    </citation>
    <scope>NUCLEOTIDE SEQUENCE [LARGE SCALE GENOMIC DNA]</scope>
    <source>
        <strain evidence="5 6">NCTC12020</strain>
    </source>
</reference>